<dbReference type="EMBL" id="MSLT01000012">
    <property type="protein sequence ID" value="OUD13948.1"/>
    <property type="molecule type" value="Genomic_DNA"/>
</dbReference>
<protein>
    <recommendedName>
        <fullName evidence="2">Bacterial repeat domain-containing protein</fullName>
    </recommendedName>
</protein>
<reference evidence="3 4" key="1">
    <citation type="submission" date="2016-12" db="EMBL/GenBank/DDBJ databases">
        <title>Thioflexothrix psekupsii D3 genome sequencing and assembly.</title>
        <authorList>
            <person name="Fomenkov A."/>
            <person name="Vincze T."/>
            <person name="Grabovich M."/>
            <person name="Anton B.P."/>
            <person name="Dubinina G."/>
            <person name="Orlova M."/>
            <person name="Belousova E."/>
            <person name="Roberts R.J."/>
        </authorList>
    </citation>
    <scope>NUCLEOTIDE SEQUENCE [LARGE SCALE GENOMIC DNA]</scope>
    <source>
        <strain evidence="3">D3</strain>
    </source>
</reference>
<dbReference type="InterPro" id="IPR044060">
    <property type="entry name" value="Bacterial_rp_domain"/>
</dbReference>
<dbReference type="Proteomes" id="UP000194798">
    <property type="component" value="Unassembled WGS sequence"/>
</dbReference>
<proteinExistence type="predicted"/>
<dbReference type="Pfam" id="PF18998">
    <property type="entry name" value="Flg_new_2"/>
    <property type="match status" value="1"/>
</dbReference>
<evidence type="ECO:0000259" key="2">
    <source>
        <dbReference type="Pfam" id="PF18998"/>
    </source>
</evidence>
<evidence type="ECO:0000313" key="3">
    <source>
        <dbReference type="EMBL" id="OUD13948.1"/>
    </source>
</evidence>
<name>A0A251X7A4_9GAMM</name>
<accession>A0A251X7A4</accession>
<organism evidence="3 4">
    <name type="scientific">Thioflexithrix psekupsensis</name>
    <dbReference type="NCBI Taxonomy" id="1570016"/>
    <lineage>
        <taxon>Bacteria</taxon>
        <taxon>Pseudomonadati</taxon>
        <taxon>Pseudomonadota</taxon>
        <taxon>Gammaproteobacteria</taxon>
        <taxon>Thiotrichales</taxon>
        <taxon>Thioflexithrix</taxon>
    </lineage>
</organism>
<sequence>MKIFKCLIRPMLAFYLLLLIAPYASARLLSYVEYDFLPAENYTVAPENTTLHTLRVSYSSRTPGSAGVPVSSLGTGNVMRLRIFMPPGTDAITISGESGDWQGIAGSGGGFAEGTYPVMNGFADDLPFCSQNPTSATPTPCGAGQFIYPNQLEAATGGLNKKIFGGVVPNPITTPRYFYFIVYQQPNALGSFRFTSLSISMSIANISLYNQWWQNKNGGGSTPTNPTEPVPPTDNSVTLSVTEPANGTLRTVDSKIDCSAASKVCASQYVAGTTVTLNALANSGYQFAGWTGGCSNYGSANYILTILLQTSLTCGANFTQITTSEPTTPTEPTVPTTPQPPVVTDTYQSMLSVSPIELKLGDQTATPVTSAELSFYGNVVRNVSTETLALKRINLLESNDIVNLSVKIKPNPLHSLIDLVVVSSWGDSGDPMRKVFEKVDSQDFFGFSQTGWSQWESISSDRLKGLKAYKSALAIDNGRSFLVDLGNGLMQAPLGLAAKGRTVAFYAGYRYLDRLTGAIHLVVNEYPLIFQLPDAPVPTLLQVGVNTCAYSAKEGSCDYVRACRVEPEEFMTVNRVEFGPDMVTCQLYANQAGDATLYITDNKGNESSYKIRAEGELAPE</sequence>
<feature type="domain" description="Bacterial repeat" evidence="2">
    <location>
        <begin position="263"/>
        <end position="321"/>
    </location>
</feature>
<evidence type="ECO:0000256" key="1">
    <source>
        <dbReference type="SAM" id="MobiDB-lite"/>
    </source>
</evidence>
<evidence type="ECO:0000313" key="4">
    <source>
        <dbReference type="Proteomes" id="UP000194798"/>
    </source>
</evidence>
<keyword evidence="4" id="KW-1185">Reference proteome</keyword>
<gene>
    <name evidence="3" type="ORF">TPSD3_06285</name>
</gene>
<comment type="caution">
    <text evidence="3">The sequence shown here is derived from an EMBL/GenBank/DDBJ whole genome shotgun (WGS) entry which is preliminary data.</text>
</comment>
<feature type="region of interest" description="Disordered" evidence="1">
    <location>
        <begin position="217"/>
        <end position="237"/>
    </location>
</feature>
<dbReference type="AlphaFoldDB" id="A0A251X7A4"/>